<feature type="region of interest" description="Disordered" evidence="1">
    <location>
        <begin position="1"/>
        <end position="23"/>
    </location>
</feature>
<evidence type="ECO:0000313" key="3">
    <source>
        <dbReference type="EMBL" id="ELU43055.1"/>
    </source>
</evidence>
<keyword evidence="4" id="KW-1185">Reference proteome</keyword>
<evidence type="ECO:0000256" key="1">
    <source>
        <dbReference type="SAM" id="MobiDB-lite"/>
    </source>
</evidence>
<name>L8WYH1_THACA</name>
<dbReference type="Proteomes" id="UP000011668">
    <property type="component" value="Unassembled WGS sequence"/>
</dbReference>
<reference evidence="3 4" key="1">
    <citation type="journal article" date="2013" name="Nat. Commun.">
        <title>The evolution and pathogenic mechanisms of the rice sheath blight pathogen.</title>
        <authorList>
            <person name="Zheng A."/>
            <person name="Lin R."/>
            <person name="Xu L."/>
            <person name="Qin P."/>
            <person name="Tang C."/>
            <person name="Ai P."/>
            <person name="Zhang D."/>
            <person name="Liu Y."/>
            <person name="Sun Z."/>
            <person name="Feng H."/>
            <person name="Wang Y."/>
            <person name="Chen Y."/>
            <person name="Liang X."/>
            <person name="Fu R."/>
            <person name="Li Q."/>
            <person name="Zhang J."/>
            <person name="Yu X."/>
            <person name="Xie Z."/>
            <person name="Ding L."/>
            <person name="Guan P."/>
            <person name="Tang J."/>
            <person name="Liang Y."/>
            <person name="Wang S."/>
            <person name="Deng Q."/>
            <person name="Li S."/>
            <person name="Zhu J."/>
            <person name="Wang L."/>
            <person name="Liu H."/>
            <person name="Li P."/>
        </authorList>
    </citation>
    <scope>NUCLEOTIDE SEQUENCE [LARGE SCALE GENOMIC DNA]</scope>
    <source>
        <strain evidence="4">AG-1 IA</strain>
    </source>
</reference>
<dbReference type="EMBL" id="AFRT01000612">
    <property type="protein sequence ID" value="ELU43055.1"/>
    <property type="molecule type" value="Genomic_DNA"/>
</dbReference>
<feature type="transmembrane region" description="Helical" evidence="2">
    <location>
        <begin position="42"/>
        <end position="59"/>
    </location>
</feature>
<evidence type="ECO:0000256" key="2">
    <source>
        <dbReference type="SAM" id="Phobius"/>
    </source>
</evidence>
<dbReference type="STRING" id="983506.L8WYH1"/>
<organism evidence="3 4">
    <name type="scientific">Thanatephorus cucumeris (strain AG1-IA)</name>
    <name type="common">Rice sheath blight fungus</name>
    <name type="synonym">Rhizoctonia solani</name>
    <dbReference type="NCBI Taxonomy" id="983506"/>
    <lineage>
        <taxon>Eukaryota</taxon>
        <taxon>Fungi</taxon>
        <taxon>Dikarya</taxon>
        <taxon>Basidiomycota</taxon>
        <taxon>Agaricomycotina</taxon>
        <taxon>Agaricomycetes</taxon>
        <taxon>Cantharellales</taxon>
        <taxon>Ceratobasidiaceae</taxon>
        <taxon>Rhizoctonia</taxon>
        <taxon>Rhizoctonia solani AG-1</taxon>
    </lineage>
</organism>
<dbReference type="AlphaFoldDB" id="L8WYH1"/>
<gene>
    <name evidence="3" type="ORF">AG1IA_02909</name>
</gene>
<sequence length="81" mass="9174">MHPRQTPNFASDTIAPRLPAPHAAPNAAHRARIPNGAVISEAVWYGFINWATMFVFLYMERENVGRFMCVVIARKSARQFT</sequence>
<keyword evidence="2" id="KW-0812">Transmembrane</keyword>
<feature type="compositionally biased region" description="Polar residues" evidence="1">
    <location>
        <begin position="1"/>
        <end position="11"/>
    </location>
</feature>
<keyword evidence="2" id="KW-0472">Membrane</keyword>
<accession>L8WYH1</accession>
<keyword evidence="2" id="KW-1133">Transmembrane helix</keyword>
<comment type="caution">
    <text evidence="3">The sequence shown here is derived from an EMBL/GenBank/DDBJ whole genome shotgun (WGS) entry which is preliminary data.</text>
</comment>
<proteinExistence type="predicted"/>
<dbReference type="HOGENOM" id="CLU_2575496_0_0_1"/>
<evidence type="ECO:0000313" key="4">
    <source>
        <dbReference type="Proteomes" id="UP000011668"/>
    </source>
</evidence>
<protein>
    <submittedName>
        <fullName evidence="3">Uncharacterized protein</fullName>
    </submittedName>
</protein>
<feature type="compositionally biased region" description="Low complexity" evidence="1">
    <location>
        <begin position="14"/>
        <end position="23"/>
    </location>
</feature>
<dbReference type="OrthoDB" id="4769at2759"/>